<dbReference type="InterPro" id="IPR007219">
    <property type="entry name" value="XnlR_reg_dom"/>
</dbReference>
<dbReference type="RefSeq" id="XP_010762995.1">
    <property type="nucleotide sequence ID" value="XM_010764693.1"/>
</dbReference>
<feature type="region of interest" description="Disordered" evidence="2">
    <location>
        <begin position="579"/>
        <end position="610"/>
    </location>
</feature>
<dbReference type="AlphaFoldDB" id="C1GK74"/>
<keyword evidence="5" id="KW-1185">Reference proteome</keyword>
<dbReference type="GeneID" id="22586116"/>
<proteinExistence type="predicted"/>
<name>C1GK74_PARBD</name>
<dbReference type="OrthoDB" id="4161332at2759"/>
<dbReference type="GO" id="GO:0006351">
    <property type="term" value="P:DNA-templated transcription"/>
    <property type="evidence" value="ECO:0007669"/>
    <property type="project" value="InterPro"/>
</dbReference>
<dbReference type="CDD" id="cd12148">
    <property type="entry name" value="fungal_TF_MHR"/>
    <property type="match status" value="1"/>
</dbReference>
<dbReference type="KEGG" id="pbn:PADG_07660"/>
<keyword evidence="1" id="KW-0539">Nucleus</keyword>
<dbReference type="InParanoid" id="C1GK74"/>
<evidence type="ECO:0000259" key="3">
    <source>
        <dbReference type="SMART" id="SM00906"/>
    </source>
</evidence>
<dbReference type="InterPro" id="IPR052761">
    <property type="entry name" value="Fungal_Detox/Toxin_TFs"/>
</dbReference>
<evidence type="ECO:0000256" key="2">
    <source>
        <dbReference type="SAM" id="MobiDB-lite"/>
    </source>
</evidence>
<evidence type="ECO:0000256" key="1">
    <source>
        <dbReference type="ARBA" id="ARBA00023242"/>
    </source>
</evidence>
<protein>
    <recommendedName>
        <fullName evidence="3">Xylanolytic transcriptional activator regulatory domain-containing protein</fullName>
    </recommendedName>
</protein>
<dbReference type="OMA" id="RMITQIV"/>
<feature type="region of interest" description="Disordered" evidence="2">
    <location>
        <begin position="653"/>
        <end position="716"/>
    </location>
</feature>
<dbReference type="VEuPathDB" id="FungiDB:PADG_07660"/>
<reference evidence="4 5" key="1">
    <citation type="journal article" date="2011" name="PLoS Genet.">
        <title>Comparative genomic analysis of human fungal pathogens causing paracoccidioidomycosis.</title>
        <authorList>
            <person name="Desjardins C.A."/>
            <person name="Champion M.D."/>
            <person name="Holder J.W."/>
            <person name="Muszewska A."/>
            <person name="Goldberg J."/>
            <person name="Bailao A.M."/>
            <person name="Brigido M.M."/>
            <person name="Ferreira M.E."/>
            <person name="Garcia A.M."/>
            <person name="Grynberg M."/>
            <person name="Gujja S."/>
            <person name="Heiman D.I."/>
            <person name="Henn M.R."/>
            <person name="Kodira C.D."/>
            <person name="Leon-Narvaez H."/>
            <person name="Longo L.V."/>
            <person name="Ma L.J."/>
            <person name="Malavazi I."/>
            <person name="Matsuo A.L."/>
            <person name="Morais F.V."/>
            <person name="Pereira M."/>
            <person name="Rodriguez-Brito S."/>
            <person name="Sakthikumar S."/>
            <person name="Salem-Izacc S.M."/>
            <person name="Sykes S.M."/>
            <person name="Teixeira M.M."/>
            <person name="Vallejo M.C."/>
            <person name="Walter M.E."/>
            <person name="Yandava C."/>
            <person name="Young S."/>
            <person name="Zeng Q."/>
            <person name="Zucker J."/>
            <person name="Felipe M.S."/>
            <person name="Goldman G.H."/>
            <person name="Haas B.J."/>
            <person name="McEwen J.G."/>
            <person name="Nino-Vega G."/>
            <person name="Puccia R."/>
            <person name="San-Blas G."/>
            <person name="Soares C.M."/>
            <person name="Birren B.W."/>
            <person name="Cuomo C.A."/>
        </authorList>
    </citation>
    <scope>NUCLEOTIDE SEQUENCE [LARGE SCALE GENOMIC DNA]</scope>
    <source>
        <strain evidence="4 5">Pb18</strain>
    </source>
</reference>
<organism evidence="4 5">
    <name type="scientific">Paracoccidioides brasiliensis (strain Pb18)</name>
    <dbReference type="NCBI Taxonomy" id="502780"/>
    <lineage>
        <taxon>Eukaryota</taxon>
        <taxon>Fungi</taxon>
        <taxon>Dikarya</taxon>
        <taxon>Ascomycota</taxon>
        <taxon>Pezizomycotina</taxon>
        <taxon>Eurotiomycetes</taxon>
        <taxon>Eurotiomycetidae</taxon>
        <taxon>Onygenales</taxon>
        <taxon>Ajellomycetaceae</taxon>
        <taxon>Paracoccidioides</taxon>
    </lineage>
</organism>
<dbReference type="GO" id="GO:0008270">
    <property type="term" value="F:zinc ion binding"/>
    <property type="evidence" value="ECO:0007669"/>
    <property type="project" value="InterPro"/>
</dbReference>
<dbReference type="SMART" id="SM00906">
    <property type="entry name" value="Fungal_trans"/>
    <property type="match status" value="1"/>
</dbReference>
<dbReference type="PANTHER" id="PTHR47425:SF2">
    <property type="entry name" value="FARB-RELATED"/>
    <property type="match status" value="1"/>
</dbReference>
<dbReference type="Proteomes" id="UP000001628">
    <property type="component" value="Unassembled WGS sequence"/>
</dbReference>
<dbReference type="PANTHER" id="PTHR47425">
    <property type="entry name" value="FARB-RELATED"/>
    <property type="match status" value="1"/>
</dbReference>
<evidence type="ECO:0000313" key="4">
    <source>
        <dbReference type="EMBL" id="EEH42840.2"/>
    </source>
</evidence>
<dbReference type="EMBL" id="KN275968">
    <property type="protein sequence ID" value="EEH42840.2"/>
    <property type="molecule type" value="Genomic_DNA"/>
</dbReference>
<dbReference type="HOGENOM" id="CLU_006329_9_3_1"/>
<accession>C1GK74</accession>
<dbReference type="eggNOG" id="ENOG502SI3E">
    <property type="taxonomic scope" value="Eukaryota"/>
</dbReference>
<gene>
    <name evidence="4" type="ORF">PADG_07660</name>
</gene>
<feature type="region of interest" description="Disordered" evidence="2">
    <location>
        <begin position="794"/>
        <end position="814"/>
    </location>
</feature>
<dbReference type="Pfam" id="PF04082">
    <property type="entry name" value="Fungal_trans"/>
    <property type="match status" value="1"/>
</dbReference>
<feature type="domain" description="Xylanolytic transcriptional activator regulatory" evidence="3">
    <location>
        <begin position="254"/>
        <end position="327"/>
    </location>
</feature>
<dbReference type="GO" id="GO:0003677">
    <property type="term" value="F:DNA binding"/>
    <property type="evidence" value="ECO:0007669"/>
    <property type="project" value="InterPro"/>
</dbReference>
<sequence length="836" mass="93623">MNPNICNLYHPIQQPHKWNLHNVRGSGPGWHAPCAMSVEFVATSLFMEVPARIVGSMATSALLGQVPVQEEFGFEHFGGMNPQIPRNILPSFADGPNGASSVIFSFYRFVELRNLHTLSTEDVKYLEMKGSLHLPPAPILHEFVRQYFLHVHPCLPILNEADFWSMYSNRTEGSTKPRAISLFIVQAMFFASCAFVPSDIIQSAGFADNRTARNILYRRAKLLFDLDAENDALAKAQGSILLTYQSSHTDFHAGSRWLTIAIQNAILHGVHLYNSKSNQNDPQKMTKKRLWWSIILRDRILPLGLRRHPQITPQNFDQPLDCLSEEDLEDEVYNSEVYNPETKRLLANVMRVQCQLAIVLTDVIMTAYRPHGFSQPIVLTEKEFVTAIREKGDIRDSLTQWANDAEASFGSILESDTVHESVTLYSNLTFMYFHTGRLALCHNETLTLEAHQRFIADTYSKRLEGIKEELEEAALGITRSVKRLLMRGVARHLPISAVAYTALPLVLNALDVKLSGTTSQSATHKRKLGYYVEIMQLYRNRYDGTDYVAFLIQQVLKFAESQNLTVSFLASAGANVVSNSTNDDSDVSGDTDTSTALTERSNSDKAAENGTKSWGEVLVRQPRLYLRLSLSLDIAFARGQFPRDADLPSLVREFRPKDDSGPSVETVEATIPVESRMKDLPPPMDSSLKPPSQQRQEQQQLRAYKQSDDPPATMNTDVYCHINDLVELPNPEQQKQQQQKVSTPGFSSQFSVSNKLAPQVDQLVPAYPMASQDNFGDVNLDFLDMDIPLLRSLGNRDDVDIGSDNSGEDGDANIQNALGPAWMEVMLDEIPSAIPG</sequence>
<evidence type="ECO:0000313" key="5">
    <source>
        <dbReference type="Proteomes" id="UP000001628"/>
    </source>
</evidence>